<accession>A0A0K0HAL0</accession>
<name>A0A0K0HAL0_SALBC</name>
<sequence>MTLCAGRLSLELYHMICDDISYLKRNIIMRIILWQNIAAVPVISQKINRKHQRRAVKAVSIAVETLKMIHSVHLKRVKKVAKVVTAADVNRIINFI</sequence>
<gene>
    <name evidence="1" type="ordered locus">SBG_1339A</name>
</gene>
<evidence type="ECO:0000313" key="2">
    <source>
        <dbReference type="Proteomes" id="UP000000289"/>
    </source>
</evidence>
<dbReference type="KEGG" id="sbg:SBG_1339A"/>
<evidence type="ECO:0000313" key="1">
    <source>
        <dbReference type="EMBL" id="CCC30428.1"/>
    </source>
</evidence>
<dbReference type="AlphaFoldDB" id="A0A0K0HAL0"/>
<protein>
    <submittedName>
        <fullName evidence="1">Uncharacterized protein</fullName>
    </submittedName>
</protein>
<organism evidence="1 2">
    <name type="scientific">Salmonella bongori (strain ATCC 43975 / DSM 13772 / NCTC 12419)</name>
    <dbReference type="NCBI Taxonomy" id="218493"/>
    <lineage>
        <taxon>Bacteria</taxon>
        <taxon>Pseudomonadati</taxon>
        <taxon>Pseudomonadota</taxon>
        <taxon>Gammaproteobacteria</taxon>
        <taxon>Enterobacterales</taxon>
        <taxon>Enterobacteriaceae</taxon>
        <taxon>Salmonella</taxon>
    </lineage>
</organism>
<reference evidence="1 2" key="1">
    <citation type="journal article" date="2011" name="PLoS Pathog.">
        <title>Salmonella bongori provides insights into the evolution of the Salmonellae.</title>
        <authorList>
            <person name="Fookes M."/>
            <person name="Schroeder G.N."/>
            <person name="Langridge G.C."/>
            <person name="Blondel C.J."/>
            <person name="Mammina C."/>
            <person name="Connor T.R."/>
            <person name="Seth-Smith H."/>
            <person name="Vernikos G.S."/>
            <person name="Robinson K.S."/>
            <person name="Sanders M."/>
            <person name="Petty N.K."/>
            <person name="Kingsley R.A."/>
            <person name="Baumler A.J."/>
            <person name="Nuccio S.P."/>
            <person name="Contreras I."/>
            <person name="Santiviago C.A."/>
            <person name="Maskell D."/>
            <person name="Barrow P."/>
            <person name="Humphrey T."/>
            <person name="Nastasi A."/>
            <person name="Roberts M."/>
            <person name="Frankel G."/>
            <person name="Parkhill J."/>
            <person name="Dougan G."/>
            <person name="Thomson N.R."/>
        </authorList>
    </citation>
    <scope>NUCLEOTIDE SEQUENCE [LARGE SCALE GENOMIC DNA]</scope>
    <source>
        <strain evidence="2">ATCC 43975 / DSM 13772 / NCTC 12419</strain>
    </source>
</reference>
<proteinExistence type="predicted"/>
<dbReference type="EMBL" id="FR877557">
    <property type="protein sequence ID" value="CCC30428.1"/>
    <property type="molecule type" value="Genomic_DNA"/>
</dbReference>
<dbReference type="Proteomes" id="UP000000289">
    <property type="component" value="Chromosome"/>
</dbReference>